<accession>A0A9W6ZGE6</accession>
<dbReference type="Proteomes" id="UP001162640">
    <property type="component" value="Unassembled WGS sequence"/>
</dbReference>
<feature type="region of interest" description="Disordered" evidence="1">
    <location>
        <begin position="1"/>
        <end position="39"/>
    </location>
</feature>
<name>A0A9W6ZGE6_9STRA</name>
<feature type="transmembrane region" description="Helical" evidence="2">
    <location>
        <begin position="58"/>
        <end position="78"/>
    </location>
</feature>
<protein>
    <submittedName>
        <fullName evidence="3">Uncharacterized protein</fullName>
    </submittedName>
</protein>
<reference evidence="4" key="1">
    <citation type="journal article" date="2023" name="Commun. Biol.">
        <title>Genome analysis of Parmales, the sister group of diatoms, reveals the evolutionary specialization of diatoms from phago-mixotrophs to photoautotrophs.</title>
        <authorList>
            <person name="Ban H."/>
            <person name="Sato S."/>
            <person name="Yoshikawa S."/>
            <person name="Yamada K."/>
            <person name="Nakamura Y."/>
            <person name="Ichinomiya M."/>
            <person name="Sato N."/>
            <person name="Blanc-Mathieu R."/>
            <person name="Endo H."/>
            <person name="Kuwata A."/>
            <person name="Ogata H."/>
        </authorList>
    </citation>
    <scope>NUCLEOTIDE SEQUENCE [LARGE SCALE GENOMIC DNA]</scope>
</reference>
<organism evidence="3 4">
    <name type="scientific">Triparma laevis f. inornata</name>
    <dbReference type="NCBI Taxonomy" id="1714386"/>
    <lineage>
        <taxon>Eukaryota</taxon>
        <taxon>Sar</taxon>
        <taxon>Stramenopiles</taxon>
        <taxon>Ochrophyta</taxon>
        <taxon>Bolidophyceae</taxon>
        <taxon>Parmales</taxon>
        <taxon>Triparmaceae</taxon>
        <taxon>Triparma</taxon>
    </lineage>
</organism>
<keyword evidence="2" id="KW-0472">Membrane</keyword>
<proteinExistence type="predicted"/>
<evidence type="ECO:0000313" key="3">
    <source>
        <dbReference type="EMBL" id="GMH53939.1"/>
    </source>
</evidence>
<keyword evidence="2" id="KW-0812">Transmembrane</keyword>
<dbReference type="AlphaFoldDB" id="A0A9W6ZGE6"/>
<evidence type="ECO:0000256" key="1">
    <source>
        <dbReference type="SAM" id="MobiDB-lite"/>
    </source>
</evidence>
<gene>
    <name evidence="3" type="ORF">TL16_g01569</name>
</gene>
<sequence length="267" mass="29192">MGTTRRSRTSPTFRAQNIPSPISTNDDSDDDLQKNTSLDESFTEDGDLVDVKSSKMSGVVFATVVVAVICVIFAHFGGNTYVSKLMISRSVSARLASETASHALQISAKKQAHKQHNTPSTVITKTSSMSSGLIEFSVSGSDNHLERPTILYLSSSEDSESFKTAANQFGYVFGIPVTEQKYWDATSPVPTDPSSISNVLKSLKTICSNVPDSRPSCDMNSEKVYVAGATDFGFHAFKVDVMEEVWEEIRLPGLEGGSWEERLLWLQ</sequence>
<comment type="caution">
    <text evidence="3">The sequence shown here is derived from an EMBL/GenBank/DDBJ whole genome shotgun (WGS) entry which is preliminary data.</text>
</comment>
<dbReference type="EMBL" id="BLQM01000035">
    <property type="protein sequence ID" value="GMH53939.1"/>
    <property type="molecule type" value="Genomic_DNA"/>
</dbReference>
<feature type="compositionally biased region" description="Polar residues" evidence="1">
    <location>
        <begin position="15"/>
        <end position="25"/>
    </location>
</feature>
<evidence type="ECO:0000313" key="4">
    <source>
        <dbReference type="Proteomes" id="UP001162640"/>
    </source>
</evidence>
<evidence type="ECO:0000256" key="2">
    <source>
        <dbReference type="SAM" id="Phobius"/>
    </source>
</evidence>
<keyword evidence="2" id="KW-1133">Transmembrane helix</keyword>